<dbReference type="PROSITE" id="PS50109">
    <property type="entry name" value="HIS_KIN"/>
    <property type="match status" value="1"/>
</dbReference>
<dbReference type="EC" id="2.7.13.3" evidence="3"/>
<keyword evidence="8 13" id="KW-0418">Kinase</keyword>
<evidence type="ECO:0000256" key="5">
    <source>
        <dbReference type="ARBA" id="ARBA00022553"/>
    </source>
</evidence>
<keyword evidence="6" id="KW-0808">Transferase</keyword>
<dbReference type="Gene3D" id="6.10.340.10">
    <property type="match status" value="1"/>
</dbReference>
<dbReference type="SMART" id="SM00387">
    <property type="entry name" value="HATPase_c"/>
    <property type="match status" value="1"/>
</dbReference>
<dbReference type="PANTHER" id="PTHR44936:SF10">
    <property type="entry name" value="SENSOR PROTEIN RSTB"/>
    <property type="match status" value="1"/>
</dbReference>
<dbReference type="AlphaFoldDB" id="A0A4R1EXG1"/>
<evidence type="ECO:0000313" key="14">
    <source>
        <dbReference type="Proteomes" id="UP000294887"/>
    </source>
</evidence>
<reference evidence="13 14" key="1">
    <citation type="submission" date="2019-03" db="EMBL/GenBank/DDBJ databases">
        <title>Genomic Encyclopedia of Type Strains, Phase IV (KMG-IV): sequencing the most valuable type-strain genomes for metagenomic binning, comparative biology and taxonomic classification.</title>
        <authorList>
            <person name="Goeker M."/>
        </authorList>
    </citation>
    <scope>NUCLEOTIDE SEQUENCE [LARGE SCALE GENOMIC DNA]</scope>
    <source>
        <strain evidence="13 14">DSM 24830</strain>
    </source>
</reference>
<dbReference type="PRINTS" id="PR00344">
    <property type="entry name" value="BCTRLSENSOR"/>
</dbReference>
<dbReference type="EMBL" id="SMFQ01000004">
    <property type="protein sequence ID" value="TCJ84722.1"/>
    <property type="molecule type" value="Genomic_DNA"/>
</dbReference>
<dbReference type="GO" id="GO:0005886">
    <property type="term" value="C:plasma membrane"/>
    <property type="evidence" value="ECO:0007669"/>
    <property type="project" value="UniProtKB-SubCell"/>
</dbReference>
<dbReference type="RefSeq" id="WP_131906461.1">
    <property type="nucleotide sequence ID" value="NZ_BAAAFU010000006.1"/>
</dbReference>
<evidence type="ECO:0000259" key="11">
    <source>
        <dbReference type="PROSITE" id="PS50109"/>
    </source>
</evidence>
<keyword evidence="5" id="KW-0597">Phosphoprotein</keyword>
<keyword evidence="10" id="KW-0472">Membrane</keyword>
<dbReference type="Pfam" id="PF02518">
    <property type="entry name" value="HATPase_c"/>
    <property type="match status" value="1"/>
</dbReference>
<dbReference type="SUPFAM" id="SSF55874">
    <property type="entry name" value="ATPase domain of HSP90 chaperone/DNA topoisomerase II/histidine kinase"/>
    <property type="match status" value="1"/>
</dbReference>
<evidence type="ECO:0000256" key="10">
    <source>
        <dbReference type="SAM" id="Phobius"/>
    </source>
</evidence>
<dbReference type="InterPro" id="IPR005467">
    <property type="entry name" value="His_kinase_dom"/>
</dbReference>
<feature type="transmembrane region" description="Helical" evidence="10">
    <location>
        <begin position="6"/>
        <end position="29"/>
    </location>
</feature>
<proteinExistence type="predicted"/>
<dbReference type="InterPro" id="IPR036890">
    <property type="entry name" value="HATPase_C_sf"/>
</dbReference>
<dbReference type="GO" id="GO:0005524">
    <property type="term" value="F:ATP binding"/>
    <property type="evidence" value="ECO:0007669"/>
    <property type="project" value="UniProtKB-KW"/>
</dbReference>
<dbReference type="Pfam" id="PF00512">
    <property type="entry name" value="HisKA"/>
    <property type="match status" value="1"/>
</dbReference>
<dbReference type="Gene3D" id="1.10.287.130">
    <property type="match status" value="1"/>
</dbReference>
<dbReference type="Gene3D" id="3.30.565.10">
    <property type="entry name" value="Histidine kinase-like ATPase, C-terminal domain"/>
    <property type="match status" value="1"/>
</dbReference>
<name>A0A4R1EXG1_9GAMM</name>
<keyword evidence="9" id="KW-0067">ATP-binding</keyword>
<dbReference type="OrthoDB" id="9804645at2"/>
<dbReference type="InterPro" id="IPR003660">
    <property type="entry name" value="HAMP_dom"/>
</dbReference>
<dbReference type="PROSITE" id="PS50885">
    <property type="entry name" value="HAMP"/>
    <property type="match status" value="1"/>
</dbReference>
<dbReference type="PANTHER" id="PTHR44936">
    <property type="entry name" value="SENSOR PROTEIN CREC"/>
    <property type="match status" value="1"/>
</dbReference>
<evidence type="ECO:0000256" key="2">
    <source>
        <dbReference type="ARBA" id="ARBA00004651"/>
    </source>
</evidence>
<dbReference type="InterPro" id="IPR036097">
    <property type="entry name" value="HisK_dim/P_sf"/>
</dbReference>
<evidence type="ECO:0000256" key="4">
    <source>
        <dbReference type="ARBA" id="ARBA00022475"/>
    </source>
</evidence>
<feature type="domain" description="HAMP" evidence="12">
    <location>
        <begin position="319"/>
        <end position="365"/>
    </location>
</feature>
<keyword evidence="10" id="KW-1133">Transmembrane helix</keyword>
<dbReference type="CDD" id="cd00082">
    <property type="entry name" value="HisKA"/>
    <property type="match status" value="1"/>
</dbReference>
<comment type="caution">
    <text evidence="13">The sequence shown here is derived from an EMBL/GenBank/DDBJ whole genome shotgun (WGS) entry which is preliminary data.</text>
</comment>
<keyword evidence="4" id="KW-1003">Cell membrane</keyword>
<dbReference type="SMART" id="SM00304">
    <property type="entry name" value="HAMP"/>
    <property type="match status" value="1"/>
</dbReference>
<evidence type="ECO:0000256" key="6">
    <source>
        <dbReference type="ARBA" id="ARBA00022679"/>
    </source>
</evidence>
<dbReference type="Proteomes" id="UP000294887">
    <property type="component" value="Unassembled WGS sequence"/>
</dbReference>
<evidence type="ECO:0000256" key="8">
    <source>
        <dbReference type="ARBA" id="ARBA00022777"/>
    </source>
</evidence>
<dbReference type="SMART" id="SM00388">
    <property type="entry name" value="HisKA"/>
    <property type="match status" value="1"/>
</dbReference>
<dbReference type="InterPro" id="IPR003661">
    <property type="entry name" value="HisK_dim/P_dom"/>
</dbReference>
<dbReference type="InterPro" id="IPR050980">
    <property type="entry name" value="2C_sensor_his_kinase"/>
</dbReference>
<evidence type="ECO:0000256" key="9">
    <source>
        <dbReference type="ARBA" id="ARBA00022840"/>
    </source>
</evidence>
<dbReference type="CDD" id="cd06225">
    <property type="entry name" value="HAMP"/>
    <property type="match status" value="1"/>
</dbReference>
<evidence type="ECO:0000256" key="7">
    <source>
        <dbReference type="ARBA" id="ARBA00022741"/>
    </source>
</evidence>
<evidence type="ECO:0000256" key="3">
    <source>
        <dbReference type="ARBA" id="ARBA00012438"/>
    </source>
</evidence>
<accession>A0A4R1EXG1</accession>
<sequence>MIKLFITLYIMVLASFGLFIGSGVMLDYLGDKLIASSNIERDITQGTFNLLDQSIHGLNEGQTRDLIKEYQRKFGDEFGITDISQITLDKKQTVKLQTGEIVILDHSTHSDDSSDLVEMGTDEDIKNKNENEHEDEDAHNILYRKIPESDKAWRINLDIDSAVAINDQGVSTTIKGGQYAEGMLYLIQKKLSQVPLKQWPDVIKEIQMHFGLTLKLTNLDDIKKSLSNPAEQLVNLLEGKVINSTQGSNYTTFVQKINADILSKYPDNGSSANQNLAIQVGPIEIPWFIRNLPTLIILAFVLSIATALFLWLLPLWSNLQKIKKAAIEFGNGNYDTRIPTRKRSSIADVTTAFNSMAERTQDSIRSQKELTSAVSHELRTPVARMRFALEMLENTDDQKAKLRYSSDINDDIDELDQLLEELLSYARFDQSTTRLNVRMEKLSHWLTESMNKLMPLANDKNLNYQIIGIGANESASFEPRLLSRVLDNLVQNAIRYAQHNIEVTLCKDNDHYLLIVEDDGCGIQKQQRTKVFEAFSRLDASRDKATGGFGLGLAISDKIIKAHNGEIKIRESALGGARFEVYWPLKIQ</sequence>
<dbReference type="InterPro" id="IPR003594">
    <property type="entry name" value="HATPase_dom"/>
</dbReference>
<feature type="domain" description="Histidine kinase" evidence="11">
    <location>
        <begin position="373"/>
        <end position="587"/>
    </location>
</feature>
<comment type="catalytic activity">
    <reaction evidence="1">
        <text>ATP + protein L-histidine = ADP + protein N-phospho-L-histidine.</text>
        <dbReference type="EC" id="2.7.13.3"/>
    </reaction>
</comment>
<keyword evidence="7" id="KW-0547">Nucleotide-binding</keyword>
<evidence type="ECO:0000256" key="1">
    <source>
        <dbReference type="ARBA" id="ARBA00000085"/>
    </source>
</evidence>
<protein>
    <recommendedName>
        <fullName evidence="3">histidine kinase</fullName>
        <ecNumber evidence="3">2.7.13.3</ecNumber>
    </recommendedName>
</protein>
<comment type="subcellular location">
    <subcellularLocation>
        <location evidence="2">Cell membrane</location>
        <topology evidence="2">Multi-pass membrane protein</topology>
    </subcellularLocation>
</comment>
<dbReference type="InterPro" id="IPR004358">
    <property type="entry name" value="Sig_transdc_His_kin-like_C"/>
</dbReference>
<evidence type="ECO:0000259" key="12">
    <source>
        <dbReference type="PROSITE" id="PS50885"/>
    </source>
</evidence>
<dbReference type="GO" id="GO:0000155">
    <property type="term" value="F:phosphorelay sensor kinase activity"/>
    <property type="evidence" value="ECO:0007669"/>
    <property type="project" value="InterPro"/>
</dbReference>
<organism evidence="13 14">
    <name type="scientific">Cocleimonas flava</name>
    <dbReference type="NCBI Taxonomy" id="634765"/>
    <lineage>
        <taxon>Bacteria</taxon>
        <taxon>Pseudomonadati</taxon>
        <taxon>Pseudomonadota</taxon>
        <taxon>Gammaproteobacteria</taxon>
        <taxon>Thiotrichales</taxon>
        <taxon>Thiotrichaceae</taxon>
        <taxon>Cocleimonas</taxon>
    </lineage>
</organism>
<feature type="transmembrane region" description="Helical" evidence="10">
    <location>
        <begin position="295"/>
        <end position="316"/>
    </location>
</feature>
<gene>
    <name evidence="13" type="ORF">EV695_2682</name>
</gene>
<dbReference type="Pfam" id="PF00672">
    <property type="entry name" value="HAMP"/>
    <property type="match status" value="1"/>
</dbReference>
<keyword evidence="10" id="KW-0812">Transmembrane</keyword>
<dbReference type="SUPFAM" id="SSF47384">
    <property type="entry name" value="Homodimeric domain of signal transducing histidine kinase"/>
    <property type="match status" value="1"/>
</dbReference>
<evidence type="ECO:0000313" key="13">
    <source>
        <dbReference type="EMBL" id="TCJ84722.1"/>
    </source>
</evidence>
<keyword evidence="14" id="KW-1185">Reference proteome</keyword>